<dbReference type="GO" id="GO:0046306">
    <property type="term" value="P:alkanesulfonate catabolic process"/>
    <property type="evidence" value="ECO:0007669"/>
    <property type="project" value="TreeGrafter"/>
</dbReference>
<proteinExistence type="predicted"/>
<evidence type="ECO:0000256" key="2">
    <source>
        <dbReference type="ARBA" id="ARBA00022643"/>
    </source>
</evidence>
<dbReference type="Pfam" id="PF00296">
    <property type="entry name" value="Bac_luciferase"/>
    <property type="match status" value="1"/>
</dbReference>
<keyword evidence="2" id="KW-0288">FMN</keyword>
<dbReference type="NCBIfam" id="TIGR03560">
    <property type="entry name" value="F420_Rv1855c"/>
    <property type="match status" value="1"/>
</dbReference>
<dbReference type="InterPro" id="IPR050172">
    <property type="entry name" value="SsuD_RutA_monooxygenase"/>
</dbReference>
<dbReference type="GO" id="GO:0008726">
    <property type="term" value="F:alkanesulfonate monooxygenase activity"/>
    <property type="evidence" value="ECO:0007669"/>
    <property type="project" value="TreeGrafter"/>
</dbReference>
<keyword evidence="1" id="KW-0285">Flavoprotein</keyword>
<dbReference type="InterPro" id="IPR011251">
    <property type="entry name" value="Luciferase-like_dom"/>
</dbReference>
<dbReference type="EMBL" id="UOEI01000430">
    <property type="protein sequence ID" value="VAW05467.1"/>
    <property type="molecule type" value="Genomic_DNA"/>
</dbReference>
<evidence type="ECO:0000256" key="4">
    <source>
        <dbReference type="ARBA" id="ARBA00023033"/>
    </source>
</evidence>
<dbReference type="PANTHER" id="PTHR42847">
    <property type="entry name" value="ALKANESULFONATE MONOOXYGENASE"/>
    <property type="match status" value="1"/>
</dbReference>
<dbReference type="AlphaFoldDB" id="A0A3B0SWK6"/>
<dbReference type="Gene3D" id="3.20.20.30">
    <property type="entry name" value="Luciferase-like domain"/>
    <property type="match status" value="1"/>
</dbReference>
<name>A0A3B0SWK6_9ZZZZ</name>
<accession>A0A3B0SWK6</accession>
<dbReference type="InterPro" id="IPR036661">
    <property type="entry name" value="Luciferase-like_sf"/>
</dbReference>
<feature type="domain" description="Luciferase-like" evidence="5">
    <location>
        <begin position="1"/>
        <end position="252"/>
    </location>
</feature>
<sequence>MQFGAFIPQGWRLDLVGIDTSDHWSTMVDVTKKAEILGFTSAWVYDHFHTVPLPTQEPTYEAWTLMAALAVATDTIRLGQMCTCNGYRSPSYLAKVAASVDVISNGRLEMGIGGGWYEHEYNAYGFPFPKPSVRLGELDEAVQIMQMMWSEDESSFPGNHYTIDGAICQPKPIQDPMIPIWVAGGGERYTLATAARYADYTNFGGTLESFIEKSSILERHCEREGREFSSITRSSNFNVLIGESTSEIASREGELRARFAAVLDDPDLAMDRLYGGVGAVAGTPDRIIEHLKAHEAAGMGYAIIYFAEAAHTTEGMELFAREVMPAFV</sequence>
<organism evidence="6">
    <name type="scientific">hydrothermal vent metagenome</name>
    <dbReference type="NCBI Taxonomy" id="652676"/>
    <lineage>
        <taxon>unclassified sequences</taxon>
        <taxon>metagenomes</taxon>
        <taxon>ecological metagenomes</taxon>
    </lineage>
</organism>
<evidence type="ECO:0000256" key="3">
    <source>
        <dbReference type="ARBA" id="ARBA00023002"/>
    </source>
</evidence>
<dbReference type="SUPFAM" id="SSF51679">
    <property type="entry name" value="Bacterial luciferase-like"/>
    <property type="match status" value="1"/>
</dbReference>
<keyword evidence="3" id="KW-0560">Oxidoreductase</keyword>
<evidence type="ECO:0000313" key="6">
    <source>
        <dbReference type="EMBL" id="VAW05467.1"/>
    </source>
</evidence>
<gene>
    <name evidence="6" type="ORF">MNBD_ACTINO01-26</name>
</gene>
<evidence type="ECO:0000256" key="1">
    <source>
        <dbReference type="ARBA" id="ARBA00022630"/>
    </source>
</evidence>
<keyword evidence="4" id="KW-0503">Monooxygenase</keyword>
<dbReference type="InterPro" id="IPR019952">
    <property type="entry name" value="F420_OxRdatse_Rv1855c_pred"/>
</dbReference>
<dbReference type="PANTHER" id="PTHR42847:SF8">
    <property type="entry name" value="CONSERVED PROTEIN"/>
    <property type="match status" value="1"/>
</dbReference>
<protein>
    <recommendedName>
        <fullName evidence="5">Luciferase-like domain-containing protein</fullName>
    </recommendedName>
</protein>
<reference evidence="6" key="1">
    <citation type="submission" date="2018-06" db="EMBL/GenBank/DDBJ databases">
        <authorList>
            <person name="Zhirakovskaya E."/>
        </authorList>
    </citation>
    <scope>NUCLEOTIDE SEQUENCE</scope>
</reference>
<evidence type="ECO:0000259" key="5">
    <source>
        <dbReference type="Pfam" id="PF00296"/>
    </source>
</evidence>